<dbReference type="FunFam" id="3.30.300.20:FF:000006">
    <property type="entry name" value="40S ribosomal protein S3"/>
    <property type="match status" value="1"/>
</dbReference>
<evidence type="ECO:0000256" key="3">
    <source>
        <dbReference type="ARBA" id="ARBA00022980"/>
    </source>
</evidence>
<evidence type="ECO:0000256" key="2">
    <source>
        <dbReference type="ARBA" id="ARBA00022884"/>
    </source>
</evidence>
<dbReference type="Gene3D" id="3.30.300.20">
    <property type="match status" value="1"/>
</dbReference>
<dbReference type="InterPro" id="IPR005703">
    <property type="entry name" value="Ribosomal_uS3_euk/arc"/>
</dbReference>
<evidence type="ECO:0000313" key="9">
    <source>
        <dbReference type="EMBL" id="CAE0258498.1"/>
    </source>
</evidence>
<accession>A0A7S3DIP8</accession>
<feature type="domain" description="KH type-2" evidence="8">
    <location>
        <begin position="23"/>
        <end position="94"/>
    </location>
</feature>
<dbReference type="InterPro" id="IPR036419">
    <property type="entry name" value="Ribosomal_S3_C_sf"/>
</dbReference>
<dbReference type="InterPro" id="IPR015946">
    <property type="entry name" value="KH_dom-like_a/b"/>
</dbReference>
<dbReference type="InterPro" id="IPR009019">
    <property type="entry name" value="KH_sf_prok-type"/>
</dbReference>
<dbReference type="Gene3D" id="3.30.1140.32">
    <property type="entry name" value="Ribosomal protein S3, C-terminal domain"/>
    <property type="match status" value="1"/>
</dbReference>
<dbReference type="Pfam" id="PF00189">
    <property type="entry name" value="Ribosomal_S3_C"/>
    <property type="match status" value="1"/>
</dbReference>
<evidence type="ECO:0000256" key="1">
    <source>
        <dbReference type="ARBA" id="ARBA00010761"/>
    </source>
</evidence>
<dbReference type="GO" id="GO:0003735">
    <property type="term" value="F:structural constituent of ribosome"/>
    <property type="evidence" value="ECO:0007669"/>
    <property type="project" value="InterPro"/>
</dbReference>
<dbReference type="CDD" id="cd02413">
    <property type="entry name" value="KH-II_40S_S3"/>
    <property type="match status" value="1"/>
</dbReference>
<dbReference type="FunFam" id="3.30.1140.32:FF:000013">
    <property type="entry name" value="40S ribosomal protein S3"/>
    <property type="match status" value="1"/>
</dbReference>
<name>A0A7S3DIP8_9EUKA</name>
<dbReference type="PANTHER" id="PTHR11760">
    <property type="entry name" value="30S/40S RIBOSOMAL PROTEIN S3"/>
    <property type="match status" value="1"/>
</dbReference>
<dbReference type="EMBL" id="HBIB01032057">
    <property type="protein sequence ID" value="CAE0258498.1"/>
    <property type="molecule type" value="Transcribed_RNA"/>
</dbReference>
<reference evidence="9" key="1">
    <citation type="submission" date="2021-01" db="EMBL/GenBank/DDBJ databases">
        <authorList>
            <person name="Corre E."/>
            <person name="Pelletier E."/>
            <person name="Niang G."/>
            <person name="Scheremetjew M."/>
            <person name="Finn R."/>
            <person name="Kale V."/>
            <person name="Holt S."/>
            <person name="Cochrane G."/>
            <person name="Meng A."/>
            <person name="Brown T."/>
            <person name="Cohen L."/>
        </authorList>
    </citation>
    <scope>NUCLEOTIDE SEQUENCE</scope>
    <source>
        <strain evidence="9">NIES-2562</strain>
    </source>
</reference>
<dbReference type="SUPFAM" id="SSF54821">
    <property type="entry name" value="Ribosomal protein S3 C-terminal domain"/>
    <property type="match status" value="1"/>
</dbReference>
<dbReference type="NCBIfam" id="NF003219">
    <property type="entry name" value="PRK04191.1"/>
    <property type="match status" value="1"/>
</dbReference>
<evidence type="ECO:0000256" key="4">
    <source>
        <dbReference type="ARBA" id="ARBA00023274"/>
    </source>
</evidence>
<dbReference type="InterPro" id="IPR057258">
    <property type="entry name" value="Ribosomal_uS3"/>
</dbReference>
<evidence type="ECO:0000256" key="5">
    <source>
        <dbReference type="ARBA" id="ARBA00035257"/>
    </source>
</evidence>
<dbReference type="InterPro" id="IPR001351">
    <property type="entry name" value="Ribosomal_uS3_C"/>
</dbReference>
<dbReference type="GO" id="GO:0006412">
    <property type="term" value="P:translation"/>
    <property type="evidence" value="ECO:0007669"/>
    <property type="project" value="InterPro"/>
</dbReference>
<dbReference type="GO" id="GO:0003723">
    <property type="term" value="F:RNA binding"/>
    <property type="evidence" value="ECO:0007669"/>
    <property type="project" value="UniProtKB-UniRule"/>
</dbReference>
<dbReference type="InterPro" id="IPR004044">
    <property type="entry name" value="KH_dom_type_2"/>
</dbReference>
<evidence type="ECO:0000256" key="7">
    <source>
        <dbReference type="PROSITE-ProRule" id="PRU00118"/>
    </source>
</evidence>
<dbReference type="PROSITE" id="PS50823">
    <property type="entry name" value="KH_TYPE_2"/>
    <property type="match status" value="1"/>
</dbReference>
<sequence length="244" mass="26963">MAAQHRISQKRKNVADGVFYAELNEFLARELGEDGYSGVEVRKTLVKTDIIIRATRPREVLGEKGRRIRELTTLVQKRFGFAEKSVELYAERVANKGLCASAQAESLRYKLLYGLAVRRACYGVLRVIMEAGAKGAEVSVSGKVRAQRAQVMKFADGYMISTGHPKDMYIVSSQRNVMMRQGIIGVRVKIMLPHDPSGKLGPKQPIPDTIVIKEPKEDESAVAPVGSIKTYGQSMEKAPAAPQE</sequence>
<keyword evidence="4" id="KW-0687">Ribonucleoprotein</keyword>
<proteinExistence type="inferred from homology"/>
<dbReference type="NCBIfam" id="TIGR01008">
    <property type="entry name" value="uS3_euk_arch"/>
    <property type="match status" value="1"/>
</dbReference>
<evidence type="ECO:0000256" key="6">
    <source>
        <dbReference type="ARBA" id="ARBA00035408"/>
    </source>
</evidence>
<dbReference type="SUPFAM" id="SSF54814">
    <property type="entry name" value="Prokaryotic type KH domain (KH-domain type II)"/>
    <property type="match status" value="1"/>
</dbReference>
<dbReference type="GO" id="GO:0022627">
    <property type="term" value="C:cytosolic small ribosomal subunit"/>
    <property type="evidence" value="ECO:0007669"/>
    <property type="project" value="TreeGrafter"/>
</dbReference>
<dbReference type="Pfam" id="PF07650">
    <property type="entry name" value="KH_2"/>
    <property type="match status" value="1"/>
</dbReference>
<comment type="similarity">
    <text evidence="1">Belongs to the universal ribosomal protein uS3 family.</text>
</comment>
<protein>
    <recommendedName>
        <fullName evidence="5">Small ribosomal subunit protein uS3</fullName>
    </recommendedName>
    <alternativeName>
        <fullName evidence="6">40S ribosomal protein S3</fullName>
    </alternativeName>
</protein>
<dbReference type="AlphaFoldDB" id="A0A7S3DIP8"/>
<keyword evidence="3" id="KW-0689">Ribosomal protein</keyword>
<gene>
    <name evidence="9" type="ORF">PBIL07802_LOCUS20761</name>
</gene>
<keyword evidence="2 7" id="KW-0694">RNA-binding</keyword>
<dbReference type="PANTHER" id="PTHR11760:SF32">
    <property type="entry name" value="SMALL RIBOSOMAL SUBUNIT PROTEIN US3"/>
    <property type="match status" value="1"/>
</dbReference>
<dbReference type="GO" id="GO:0005634">
    <property type="term" value="C:nucleus"/>
    <property type="evidence" value="ECO:0007669"/>
    <property type="project" value="TreeGrafter"/>
</dbReference>
<evidence type="ECO:0000259" key="8">
    <source>
        <dbReference type="PROSITE" id="PS50823"/>
    </source>
</evidence>
<organism evidence="9">
    <name type="scientific">Palpitomonas bilix</name>
    <dbReference type="NCBI Taxonomy" id="652834"/>
    <lineage>
        <taxon>Eukaryota</taxon>
        <taxon>Eukaryota incertae sedis</taxon>
    </lineage>
</organism>